<gene>
    <name evidence="2" type="ORF">IPOD504_LOCUS5533</name>
</gene>
<reference evidence="2" key="1">
    <citation type="submission" date="2022-03" db="EMBL/GenBank/DDBJ databases">
        <authorList>
            <person name="Martin H S."/>
        </authorList>
    </citation>
    <scope>NUCLEOTIDE SEQUENCE</scope>
</reference>
<sequence length="142" mass="14998">MLRLTLMVSYEQNDKSDDQEVKPISTILSSGCRRVSLSARESRSPCGRCSSAVGPGAGTSRDYDGRRVLRPGAIAGASAGGRLIKGRNKGGATWCYRSPRALRPTPCAPRRPLPPPPPQPPRPFSSAGHVALAVTPRGVGSH</sequence>
<organism evidence="2 3">
    <name type="scientific">Iphiclides podalirius</name>
    <name type="common">scarce swallowtail</name>
    <dbReference type="NCBI Taxonomy" id="110791"/>
    <lineage>
        <taxon>Eukaryota</taxon>
        <taxon>Metazoa</taxon>
        <taxon>Ecdysozoa</taxon>
        <taxon>Arthropoda</taxon>
        <taxon>Hexapoda</taxon>
        <taxon>Insecta</taxon>
        <taxon>Pterygota</taxon>
        <taxon>Neoptera</taxon>
        <taxon>Endopterygota</taxon>
        <taxon>Lepidoptera</taxon>
        <taxon>Glossata</taxon>
        <taxon>Ditrysia</taxon>
        <taxon>Papilionoidea</taxon>
        <taxon>Papilionidae</taxon>
        <taxon>Papilioninae</taxon>
        <taxon>Iphiclides</taxon>
    </lineage>
</organism>
<accession>A0ABN8I490</accession>
<feature type="compositionally biased region" description="Pro residues" evidence="1">
    <location>
        <begin position="106"/>
        <end position="123"/>
    </location>
</feature>
<proteinExistence type="predicted"/>
<protein>
    <submittedName>
        <fullName evidence="2">Uncharacterized protein</fullName>
    </submittedName>
</protein>
<evidence type="ECO:0000313" key="2">
    <source>
        <dbReference type="EMBL" id="CAH2046891.1"/>
    </source>
</evidence>
<evidence type="ECO:0000313" key="3">
    <source>
        <dbReference type="Proteomes" id="UP000837857"/>
    </source>
</evidence>
<name>A0ABN8I490_9NEOP</name>
<dbReference type="EMBL" id="OW152829">
    <property type="protein sequence ID" value="CAH2046891.1"/>
    <property type="molecule type" value="Genomic_DNA"/>
</dbReference>
<feature type="region of interest" description="Disordered" evidence="1">
    <location>
        <begin position="100"/>
        <end position="142"/>
    </location>
</feature>
<dbReference type="Proteomes" id="UP000837857">
    <property type="component" value="Chromosome 17"/>
</dbReference>
<evidence type="ECO:0000256" key="1">
    <source>
        <dbReference type="SAM" id="MobiDB-lite"/>
    </source>
</evidence>
<feature type="non-terminal residue" evidence="2">
    <location>
        <position position="142"/>
    </location>
</feature>
<feature type="region of interest" description="Disordered" evidence="1">
    <location>
        <begin position="43"/>
        <end position="65"/>
    </location>
</feature>
<keyword evidence="3" id="KW-1185">Reference proteome</keyword>